<sequence length="281" mass="30878">MPATIEQLGPQHTDALRSFLAKDSTHNIYLLGLFEEFGIVPRAGRARFAFHGRFDASKNLTAALFVGGEGGLVVPSASDPAFITELAEPLAAQVRLKATLGEKPAVDALVRSLGAGARPRLSRTHRLFAVSADDLGPFTNPTLRLAREEDVPRLMPLAQGAVRELMERDPLAEDPDGYEARVMQRVRGRRTYVLEEHGALVFKVDIGSRSQHGAELEGLYTAPQERGKGHATLCLGQISRHLLSSLPRLVLRVEEKDESMARIARKVGYLAQRVHRLVLLE</sequence>
<organism evidence="2 3">
    <name type="scientific">Hyalangium rubrum</name>
    <dbReference type="NCBI Taxonomy" id="3103134"/>
    <lineage>
        <taxon>Bacteria</taxon>
        <taxon>Pseudomonadati</taxon>
        <taxon>Myxococcota</taxon>
        <taxon>Myxococcia</taxon>
        <taxon>Myxococcales</taxon>
        <taxon>Cystobacterineae</taxon>
        <taxon>Archangiaceae</taxon>
        <taxon>Hyalangium</taxon>
    </lineage>
</organism>
<dbReference type="EMBL" id="JAXIVS010000003">
    <property type="protein sequence ID" value="MDY7226625.1"/>
    <property type="molecule type" value="Genomic_DNA"/>
</dbReference>
<dbReference type="Pfam" id="PF00583">
    <property type="entry name" value="Acetyltransf_1"/>
    <property type="match status" value="1"/>
</dbReference>
<dbReference type="Proteomes" id="UP001291309">
    <property type="component" value="Unassembled WGS sequence"/>
</dbReference>
<protein>
    <submittedName>
        <fullName evidence="2">DUF4081 domain-containing protein</fullName>
    </submittedName>
</protein>
<dbReference type="RefSeq" id="WP_321545355.1">
    <property type="nucleotide sequence ID" value="NZ_JAXIVS010000003.1"/>
</dbReference>
<feature type="domain" description="N-acetyltransferase" evidence="1">
    <location>
        <begin position="141"/>
        <end position="281"/>
    </location>
</feature>
<dbReference type="SUPFAM" id="SSF55729">
    <property type="entry name" value="Acyl-CoA N-acyltransferases (Nat)"/>
    <property type="match status" value="1"/>
</dbReference>
<accession>A0ABU5GZK0</accession>
<comment type="caution">
    <text evidence="2">The sequence shown here is derived from an EMBL/GenBank/DDBJ whole genome shotgun (WGS) entry which is preliminary data.</text>
</comment>
<evidence type="ECO:0000313" key="3">
    <source>
        <dbReference type="Proteomes" id="UP001291309"/>
    </source>
</evidence>
<reference evidence="2 3" key="1">
    <citation type="submission" date="2023-12" db="EMBL/GenBank/DDBJ databases">
        <title>the genome sequence of Hyalangium sp. s54d21.</title>
        <authorList>
            <person name="Zhang X."/>
        </authorList>
    </citation>
    <scope>NUCLEOTIDE SEQUENCE [LARGE SCALE GENOMIC DNA]</scope>
    <source>
        <strain evidence="3">s54d21</strain>
    </source>
</reference>
<keyword evidence="3" id="KW-1185">Reference proteome</keyword>
<dbReference type="PROSITE" id="PS51186">
    <property type="entry name" value="GNAT"/>
    <property type="match status" value="1"/>
</dbReference>
<proteinExistence type="predicted"/>
<name>A0ABU5GZK0_9BACT</name>
<dbReference type="InterPro" id="IPR016181">
    <property type="entry name" value="Acyl_CoA_acyltransferase"/>
</dbReference>
<gene>
    <name evidence="2" type="ORF">SYV04_09515</name>
</gene>
<evidence type="ECO:0000259" key="1">
    <source>
        <dbReference type="PROSITE" id="PS51186"/>
    </source>
</evidence>
<dbReference type="Gene3D" id="3.40.630.30">
    <property type="match status" value="1"/>
</dbReference>
<dbReference type="InterPro" id="IPR000182">
    <property type="entry name" value="GNAT_dom"/>
</dbReference>
<evidence type="ECO:0000313" key="2">
    <source>
        <dbReference type="EMBL" id="MDY7226625.1"/>
    </source>
</evidence>